<dbReference type="InterPro" id="IPR016169">
    <property type="entry name" value="FAD-bd_PCMH_sub2"/>
</dbReference>
<dbReference type="Pfam" id="PF01565">
    <property type="entry name" value="FAD_binding_4"/>
    <property type="match status" value="1"/>
</dbReference>
<comment type="cofactor">
    <cofactor evidence="1">
        <name>FAD</name>
        <dbReference type="ChEBI" id="CHEBI:57692"/>
    </cofactor>
</comment>
<gene>
    <name evidence="8" type="ORF">UCRPA7_8926</name>
</gene>
<dbReference type="PROSITE" id="PS51387">
    <property type="entry name" value="FAD_PCMH"/>
    <property type="match status" value="1"/>
</dbReference>
<evidence type="ECO:0000256" key="5">
    <source>
        <dbReference type="ARBA" id="ARBA00023002"/>
    </source>
</evidence>
<keyword evidence="5" id="KW-0560">Oxidoreductase</keyword>
<dbReference type="Gene3D" id="3.30.465.10">
    <property type="match status" value="1"/>
</dbReference>
<dbReference type="OrthoDB" id="415825at2759"/>
<dbReference type="RefSeq" id="XP_007919622.1">
    <property type="nucleotide sequence ID" value="XM_007921431.1"/>
</dbReference>
<evidence type="ECO:0000256" key="2">
    <source>
        <dbReference type="ARBA" id="ARBA00005466"/>
    </source>
</evidence>
<dbReference type="Pfam" id="PF08031">
    <property type="entry name" value="BBE"/>
    <property type="match status" value="1"/>
</dbReference>
<dbReference type="InterPro" id="IPR036318">
    <property type="entry name" value="FAD-bd_PCMH-like_sf"/>
</dbReference>
<evidence type="ECO:0000259" key="7">
    <source>
        <dbReference type="PROSITE" id="PS51387"/>
    </source>
</evidence>
<keyword evidence="9" id="KW-1185">Reference proteome</keyword>
<protein>
    <submittedName>
        <fullName evidence="8">Putative fad-binding domain-containing protein</fullName>
    </submittedName>
</protein>
<feature type="signal peptide" evidence="6">
    <location>
        <begin position="1"/>
        <end position="19"/>
    </location>
</feature>
<keyword evidence="4" id="KW-0274">FAD</keyword>
<name>R8B8J6_PHAM7</name>
<feature type="chain" id="PRO_5004452407" evidence="6">
    <location>
        <begin position="20"/>
        <end position="502"/>
    </location>
</feature>
<keyword evidence="6" id="KW-0732">Signal</keyword>
<comment type="similarity">
    <text evidence="2">Belongs to the oxygen-dependent FAD-linked oxidoreductase family.</text>
</comment>
<dbReference type="Proteomes" id="UP000014074">
    <property type="component" value="Unassembled WGS sequence"/>
</dbReference>
<dbReference type="GO" id="GO:0071949">
    <property type="term" value="F:FAD binding"/>
    <property type="evidence" value="ECO:0007669"/>
    <property type="project" value="InterPro"/>
</dbReference>
<dbReference type="EMBL" id="KB933391">
    <property type="protein sequence ID" value="EON95592.1"/>
    <property type="molecule type" value="Genomic_DNA"/>
</dbReference>
<dbReference type="GO" id="GO:0016491">
    <property type="term" value="F:oxidoreductase activity"/>
    <property type="evidence" value="ECO:0007669"/>
    <property type="project" value="UniProtKB-KW"/>
</dbReference>
<evidence type="ECO:0000313" key="8">
    <source>
        <dbReference type="EMBL" id="EON95592.1"/>
    </source>
</evidence>
<evidence type="ECO:0000256" key="6">
    <source>
        <dbReference type="SAM" id="SignalP"/>
    </source>
</evidence>
<dbReference type="SUPFAM" id="SSF56176">
    <property type="entry name" value="FAD-binding/transporter-associated domain-like"/>
    <property type="match status" value="1"/>
</dbReference>
<dbReference type="HOGENOM" id="CLU_018354_0_0_1"/>
<dbReference type="KEGG" id="tmn:UCRPA7_8926"/>
<feature type="domain" description="FAD-binding PCMH-type" evidence="7">
    <location>
        <begin position="57"/>
        <end position="229"/>
    </location>
</feature>
<proteinExistence type="inferred from homology"/>
<reference evidence="9" key="1">
    <citation type="journal article" date="2013" name="Genome Announc.">
        <title>Draft genome sequence of the ascomycete Phaeoacremonium aleophilum strain UCR-PA7, a causal agent of the esca disease complex in grapevines.</title>
        <authorList>
            <person name="Blanco-Ulate B."/>
            <person name="Rolshausen P."/>
            <person name="Cantu D."/>
        </authorList>
    </citation>
    <scope>NUCLEOTIDE SEQUENCE [LARGE SCALE GENOMIC DNA]</scope>
    <source>
        <strain evidence="9">UCR-PA7</strain>
    </source>
</reference>
<dbReference type="eggNOG" id="ENOG502SJ3M">
    <property type="taxonomic scope" value="Eukaryota"/>
</dbReference>
<dbReference type="Gene3D" id="3.40.462.20">
    <property type="match status" value="1"/>
</dbReference>
<dbReference type="AlphaFoldDB" id="R8B8J6"/>
<accession>R8B8J6</accession>
<dbReference type="PANTHER" id="PTHR42973:SF9">
    <property type="entry name" value="FAD-BINDING PCMH-TYPE DOMAIN-CONTAINING PROTEIN-RELATED"/>
    <property type="match status" value="1"/>
</dbReference>
<dbReference type="PANTHER" id="PTHR42973">
    <property type="entry name" value="BINDING OXIDOREDUCTASE, PUTATIVE (AFU_ORTHOLOGUE AFUA_1G17690)-RELATED"/>
    <property type="match status" value="1"/>
</dbReference>
<keyword evidence="3" id="KW-0285">Flavoprotein</keyword>
<evidence type="ECO:0000256" key="3">
    <source>
        <dbReference type="ARBA" id="ARBA00022630"/>
    </source>
</evidence>
<dbReference type="InterPro" id="IPR050416">
    <property type="entry name" value="FAD-linked_Oxidoreductase"/>
</dbReference>
<dbReference type="InterPro" id="IPR006094">
    <property type="entry name" value="Oxid_FAD_bind_N"/>
</dbReference>
<dbReference type="GeneID" id="19329823"/>
<dbReference type="InterPro" id="IPR016166">
    <property type="entry name" value="FAD-bd_PCMH"/>
</dbReference>
<evidence type="ECO:0000256" key="1">
    <source>
        <dbReference type="ARBA" id="ARBA00001974"/>
    </source>
</evidence>
<sequence length="502" mass="52395">MQLTRSIFLSIAGFGFCSATDLKTLLTNSANNWSPNLTISFPGSSAFTNATDRWTVFDEPTFIASVTVGNEADVVKLVKLATTNGIAFLATGGRHGYTTTLGRMQNGLSIDLSQLDSYSIDKKAGTLTVGGGVVVESIVGPAYEAGFELQTGSSSCPGLVGVTLGGGVGRYSGIYGLMVDNLQSVRLVTATGQVLTVSATSNPDLFWAIRGAGANFGIVTQATYKLNHIIPGVNGGGGIVNLDMVFPANKSAAYFNVIESLAGGPGCSLPAKLGLISLAIYDSASGGPQLLANWVYMGTQAEAEKVAAPVLALNPTSAVFSNLTYGNILTEGAFGVDAELCAKGSILDIYTSTVRNISASSMQAAFEEMGALYAAYPDAQSSIINFENFANQDMLAKDDGSTVYPWRDATGNYIISMSWSEGADAATQAAADTTAQNIRRLLSATSGYPGNGTVTLVSYAHGDEGVASIYGARNMPRLAALKKKYDPSNVFRFNNALPTSWP</sequence>
<evidence type="ECO:0000256" key="4">
    <source>
        <dbReference type="ARBA" id="ARBA00022827"/>
    </source>
</evidence>
<organism evidence="8 9">
    <name type="scientific">Phaeoacremonium minimum (strain UCR-PA7)</name>
    <name type="common">Esca disease fungus</name>
    <name type="synonym">Togninia minima</name>
    <dbReference type="NCBI Taxonomy" id="1286976"/>
    <lineage>
        <taxon>Eukaryota</taxon>
        <taxon>Fungi</taxon>
        <taxon>Dikarya</taxon>
        <taxon>Ascomycota</taxon>
        <taxon>Pezizomycotina</taxon>
        <taxon>Sordariomycetes</taxon>
        <taxon>Sordariomycetidae</taxon>
        <taxon>Togniniales</taxon>
        <taxon>Togniniaceae</taxon>
        <taxon>Phaeoacremonium</taxon>
    </lineage>
</organism>
<dbReference type="InterPro" id="IPR012951">
    <property type="entry name" value="BBE"/>
</dbReference>
<evidence type="ECO:0000313" key="9">
    <source>
        <dbReference type="Proteomes" id="UP000014074"/>
    </source>
</evidence>